<dbReference type="EMBL" id="QUMU01000012">
    <property type="protein sequence ID" value="REG26162.1"/>
    <property type="molecule type" value="Genomic_DNA"/>
</dbReference>
<evidence type="ECO:0000256" key="1">
    <source>
        <dbReference type="SAM" id="MobiDB-lite"/>
    </source>
</evidence>
<proteinExistence type="predicted"/>
<dbReference type="Proteomes" id="UP000256345">
    <property type="component" value="Unassembled WGS sequence"/>
</dbReference>
<keyword evidence="4" id="KW-1185">Reference proteome</keyword>
<dbReference type="RefSeq" id="WP_116120774.1">
    <property type="nucleotide sequence ID" value="NZ_QUMU01000012.1"/>
</dbReference>
<feature type="region of interest" description="Disordered" evidence="1">
    <location>
        <begin position="34"/>
        <end position="134"/>
    </location>
</feature>
<keyword evidence="2" id="KW-0732">Signal</keyword>
<gene>
    <name evidence="3" type="ORF">ATI61_112257</name>
</gene>
<evidence type="ECO:0000313" key="3">
    <source>
        <dbReference type="EMBL" id="REG26162.1"/>
    </source>
</evidence>
<sequence>MLPSLRSRNMFQPLSRVCCGLLSTLLVLAAPAAEAAPKKKSAKSSRTSASKPAAVEPAPPPAPAEPAAAPEAKAAPASAAETKDTEEPSSRPAPESKQVAEARTAPAQKSTASRSAAAKEAPKEARKEAPLVSGPMRIGVSPDLYLEGARMSGVQYINTTRLDESFDYSAGFLSLTAWLSAPVPTVSERLRLGAGVRIFGNYAASGGQQFGFGIYNEAFVSGEYGLPVADKLEVVFAARAGLSLLIPGLEFSETISRLQMQGVNVWSVPRVGWLLGPSVGARRRMSDNIWLRADLLGQIGQQYLFATSQEISGFNYSKNWSTLGLRLGLSLGAEFSL</sequence>
<feature type="compositionally biased region" description="Low complexity" evidence="1">
    <location>
        <begin position="65"/>
        <end position="80"/>
    </location>
</feature>
<accession>A0ABX9JSE1</accession>
<protein>
    <submittedName>
        <fullName evidence="3">Uncharacterized protein</fullName>
    </submittedName>
</protein>
<feature type="compositionally biased region" description="Low complexity" evidence="1">
    <location>
        <begin position="44"/>
        <end position="56"/>
    </location>
</feature>
<feature type="chain" id="PRO_5046681029" evidence="2">
    <location>
        <begin position="36"/>
        <end position="337"/>
    </location>
</feature>
<evidence type="ECO:0000256" key="2">
    <source>
        <dbReference type="SAM" id="SignalP"/>
    </source>
</evidence>
<evidence type="ECO:0000313" key="4">
    <source>
        <dbReference type="Proteomes" id="UP000256345"/>
    </source>
</evidence>
<feature type="compositionally biased region" description="Basic and acidic residues" evidence="1">
    <location>
        <begin position="120"/>
        <end position="129"/>
    </location>
</feature>
<feature type="signal peptide" evidence="2">
    <location>
        <begin position="1"/>
        <end position="35"/>
    </location>
</feature>
<reference evidence="3 4" key="1">
    <citation type="submission" date="2018-08" db="EMBL/GenBank/DDBJ databases">
        <title>Genomic Encyclopedia of Archaeal and Bacterial Type Strains, Phase II (KMG-II): from individual species to whole genera.</title>
        <authorList>
            <person name="Goeker M."/>
        </authorList>
    </citation>
    <scope>NUCLEOTIDE SEQUENCE [LARGE SCALE GENOMIC DNA]</scope>
    <source>
        <strain evidence="3 4">DSM 2261</strain>
    </source>
</reference>
<organism evidence="3 4">
    <name type="scientific">Archangium gephyra</name>
    <dbReference type="NCBI Taxonomy" id="48"/>
    <lineage>
        <taxon>Bacteria</taxon>
        <taxon>Pseudomonadati</taxon>
        <taxon>Myxococcota</taxon>
        <taxon>Myxococcia</taxon>
        <taxon>Myxococcales</taxon>
        <taxon>Cystobacterineae</taxon>
        <taxon>Archangiaceae</taxon>
        <taxon>Archangium</taxon>
    </lineage>
</organism>
<name>A0ABX9JSE1_9BACT</name>
<comment type="caution">
    <text evidence="3">The sequence shown here is derived from an EMBL/GenBank/DDBJ whole genome shotgun (WGS) entry which is preliminary data.</text>
</comment>